<name>M3XRN7_MUSPF</name>
<dbReference type="Ensembl" id="ENSMPUT00000001773.1">
    <property type="protein sequence ID" value="ENSMPUP00000001737.1"/>
    <property type="gene ID" value="ENSMPUG00000001755.1"/>
</dbReference>
<dbReference type="AlphaFoldDB" id="M3XRN7"/>
<proteinExistence type="predicted"/>
<reference evidence="2" key="1">
    <citation type="submission" date="2024-06" db="UniProtKB">
        <authorList>
            <consortium name="Ensembl"/>
        </authorList>
    </citation>
    <scope>IDENTIFICATION</scope>
</reference>
<dbReference type="InParanoid" id="M3XRN7"/>
<dbReference type="HOGENOM" id="CLU_2978552_0_0_1"/>
<evidence type="ECO:0000313" key="2">
    <source>
        <dbReference type="Ensembl" id="ENSMPUP00000001737.1"/>
    </source>
</evidence>
<organism evidence="2">
    <name type="scientific">Mustela putorius furo</name>
    <name type="common">European domestic ferret</name>
    <name type="synonym">Mustela furo</name>
    <dbReference type="NCBI Taxonomy" id="9669"/>
    <lineage>
        <taxon>Eukaryota</taxon>
        <taxon>Metazoa</taxon>
        <taxon>Chordata</taxon>
        <taxon>Craniata</taxon>
        <taxon>Vertebrata</taxon>
        <taxon>Euteleostomi</taxon>
        <taxon>Mammalia</taxon>
        <taxon>Eutheria</taxon>
        <taxon>Laurasiatheria</taxon>
        <taxon>Carnivora</taxon>
        <taxon>Caniformia</taxon>
        <taxon>Musteloidea</taxon>
        <taxon>Mustelidae</taxon>
        <taxon>Mustelinae</taxon>
        <taxon>Mustela</taxon>
    </lineage>
</organism>
<protein>
    <submittedName>
        <fullName evidence="2">Uncharacterized protein</fullName>
    </submittedName>
</protein>
<dbReference type="EMBL" id="AEYP01048876">
    <property type="status" value="NOT_ANNOTATED_CDS"/>
    <property type="molecule type" value="Genomic_DNA"/>
</dbReference>
<evidence type="ECO:0000256" key="1">
    <source>
        <dbReference type="SAM" id="MobiDB-lite"/>
    </source>
</evidence>
<sequence>MASKMNIWLRSPASVTKHHRSRYKDRAREGTEAGEEGEAGFLPSREPDVGLNPRTSGS</sequence>
<accession>M3XRN7</accession>
<feature type="region of interest" description="Disordered" evidence="1">
    <location>
        <begin position="1"/>
        <end position="58"/>
    </location>
</feature>